<reference evidence="2 3" key="1">
    <citation type="journal article" date="2017" name="Front. Microbiol.">
        <title>Comparative Genomic Analysis of the Class Epsilonproteobacteria and Proposed Reclassification to Epsilonbacteraeota (phyl. nov.).</title>
        <authorList>
            <person name="Waite D.W."/>
            <person name="Vanwonterghem I."/>
            <person name="Rinke C."/>
            <person name="Parks D.H."/>
            <person name="Zhang Y."/>
            <person name="Takai K."/>
            <person name="Sievert S.M."/>
            <person name="Simon J."/>
            <person name="Campbell B.J."/>
            <person name="Hanson T.E."/>
            <person name="Woyke T."/>
            <person name="Klotz M.G."/>
            <person name="Hugenholtz P."/>
        </authorList>
    </citation>
    <scope>NUCLEOTIDE SEQUENCE [LARGE SCALE GENOMIC DNA]</scope>
    <source>
        <strain evidence="2">UBA12443</strain>
    </source>
</reference>
<dbReference type="SUPFAM" id="SSF53218">
    <property type="entry name" value="Molybdenum cofactor biosynthesis proteins"/>
    <property type="match status" value="1"/>
</dbReference>
<dbReference type="Proteomes" id="UP000228859">
    <property type="component" value="Unassembled WGS sequence"/>
</dbReference>
<organism evidence="2 3">
    <name type="scientific">Sulfuricurvum kujiense</name>
    <dbReference type="NCBI Taxonomy" id="148813"/>
    <lineage>
        <taxon>Bacteria</taxon>
        <taxon>Pseudomonadati</taxon>
        <taxon>Campylobacterota</taxon>
        <taxon>Epsilonproteobacteria</taxon>
        <taxon>Campylobacterales</taxon>
        <taxon>Sulfurimonadaceae</taxon>
        <taxon>Sulfuricurvum</taxon>
    </lineage>
</organism>
<evidence type="ECO:0000313" key="3">
    <source>
        <dbReference type="Proteomes" id="UP000228859"/>
    </source>
</evidence>
<dbReference type="PANTHER" id="PTHR13939">
    <property type="entry name" value="NICOTINAMIDE-NUCLEOTIDE AMIDOHYDROLASE PNCC"/>
    <property type="match status" value="1"/>
</dbReference>
<sequence>MKTPHFYAVIIGSEILNGRREDKHFLYVRDALLRRGHTLFSSFTIKDDPLLIHTTFAMIKNDPDAVIFSFGGIGSTPDDLTRQIAADVFSDGILVPHKQFTRDITERFGDAAYPHRIHMAHLPKNSLLLHNVVNNMSGFYLEDRYFFMPGFPEMSHPMVEEALTKFYPQATKTYRRTLIAQTSENTLIDVMAKMDKSVDFSSLPMINGGNPIVEISVAAEEEKLCEYSFHLFEEALKVKSISYEIIKNY</sequence>
<dbReference type="EMBL" id="DLUI01000086">
    <property type="protein sequence ID" value="DAB38397.1"/>
    <property type="molecule type" value="Genomic_DNA"/>
</dbReference>
<feature type="domain" description="MoaB/Mog" evidence="1">
    <location>
        <begin position="7"/>
        <end position="170"/>
    </location>
</feature>
<dbReference type="RefSeq" id="WP_294896693.1">
    <property type="nucleotide sequence ID" value="NZ_DLUI01000086.1"/>
</dbReference>
<evidence type="ECO:0000259" key="1">
    <source>
        <dbReference type="SMART" id="SM00852"/>
    </source>
</evidence>
<proteinExistence type="predicted"/>
<protein>
    <submittedName>
        <fullName evidence="2">Molybdopterin-binding protein</fullName>
    </submittedName>
</protein>
<gene>
    <name evidence="2" type="ORF">CFH83_06145</name>
</gene>
<accession>A0A2D3WI27</accession>
<dbReference type="Pfam" id="PF00994">
    <property type="entry name" value="MoCF_biosynth"/>
    <property type="match status" value="1"/>
</dbReference>
<dbReference type="PANTHER" id="PTHR13939:SF0">
    <property type="entry name" value="NMN AMIDOHYDROLASE-LIKE PROTEIN YFAY"/>
    <property type="match status" value="1"/>
</dbReference>
<comment type="caution">
    <text evidence="2">The sequence shown here is derived from an EMBL/GenBank/DDBJ whole genome shotgun (WGS) entry which is preliminary data.</text>
</comment>
<name>A0A2D3WI27_9BACT</name>
<evidence type="ECO:0000313" key="2">
    <source>
        <dbReference type="EMBL" id="DAB38397.1"/>
    </source>
</evidence>
<dbReference type="AlphaFoldDB" id="A0A2D3WI27"/>
<dbReference type="InterPro" id="IPR050101">
    <property type="entry name" value="CinA"/>
</dbReference>
<dbReference type="InterPro" id="IPR036425">
    <property type="entry name" value="MoaB/Mog-like_dom_sf"/>
</dbReference>
<dbReference type="Gene3D" id="3.40.980.10">
    <property type="entry name" value="MoaB/Mog-like domain"/>
    <property type="match status" value="1"/>
</dbReference>
<dbReference type="SMART" id="SM00852">
    <property type="entry name" value="MoCF_biosynth"/>
    <property type="match status" value="1"/>
</dbReference>
<dbReference type="InterPro" id="IPR001453">
    <property type="entry name" value="MoaB/Mog_dom"/>
</dbReference>